<keyword evidence="8" id="KW-0902">Two-component regulatory system</keyword>
<gene>
    <name evidence="12" type="ORF">DTO57_02725</name>
</gene>
<dbReference type="Pfam" id="PF23539">
    <property type="entry name" value="DUF7134"/>
    <property type="match status" value="1"/>
</dbReference>
<proteinExistence type="predicted"/>
<evidence type="ECO:0000256" key="1">
    <source>
        <dbReference type="ARBA" id="ARBA00000085"/>
    </source>
</evidence>
<keyword evidence="9" id="KW-0472">Membrane</keyword>
<dbReference type="Proteomes" id="UP000253508">
    <property type="component" value="Unassembled WGS sequence"/>
</dbReference>
<feature type="transmembrane region" description="Helical" evidence="9">
    <location>
        <begin position="15"/>
        <end position="32"/>
    </location>
</feature>
<evidence type="ECO:0000256" key="8">
    <source>
        <dbReference type="ARBA" id="ARBA00023012"/>
    </source>
</evidence>
<feature type="domain" description="DUF7134" evidence="11">
    <location>
        <begin position="13"/>
        <end position="163"/>
    </location>
</feature>
<feature type="transmembrane region" description="Helical" evidence="9">
    <location>
        <begin position="115"/>
        <end position="136"/>
    </location>
</feature>
<accession>A0A367Y6T1</accession>
<dbReference type="SUPFAM" id="SSF55874">
    <property type="entry name" value="ATPase domain of HSP90 chaperone/DNA topoisomerase II/histidine kinase"/>
    <property type="match status" value="1"/>
</dbReference>
<dbReference type="EMBL" id="QORO01000001">
    <property type="protein sequence ID" value="RCK61566.1"/>
    <property type="molecule type" value="Genomic_DNA"/>
</dbReference>
<evidence type="ECO:0000313" key="13">
    <source>
        <dbReference type="Proteomes" id="UP000253508"/>
    </source>
</evidence>
<dbReference type="PANTHER" id="PTHR24421">
    <property type="entry name" value="NITRATE/NITRITE SENSOR PROTEIN NARX-RELATED"/>
    <property type="match status" value="1"/>
</dbReference>
<evidence type="ECO:0000256" key="2">
    <source>
        <dbReference type="ARBA" id="ARBA00012438"/>
    </source>
</evidence>
<protein>
    <recommendedName>
        <fullName evidence="2">histidine kinase</fullName>
        <ecNumber evidence="2">2.7.13.3</ecNumber>
    </recommendedName>
</protein>
<evidence type="ECO:0000256" key="7">
    <source>
        <dbReference type="ARBA" id="ARBA00022840"/>
    </source>
</evidence>
<dbReference type="EC" id="2.7.13.3" evidence="2"/>
<dbReference type="GO" id="GO:0005524">
    <property type="term" value="F:ATP binding"/>
    <property type="evidence" value="ECO:0007669"/>
    <property type="project" value="UniProtKB-KW"/>
</dbReference>
<evidence type="ECO:0000256" key="6">
    <source>
        <dbReference type="ARBA" id="ARBA00022777"/>
    </source>
</evidence>
<keyword evidence="9" id="KW-1133">Transmembrane helix</keyword>
<evidence type="ECO:0000256" key="4">
    <source>
        <dbReference type="ARBA" id="ARBA00022679"/>
    </source>
</evidence>
<dbReference type="PANTHER" id="PTHR24421:SF10">
    <property type="entry name" value="NITRATE_NITRITE SENSOR PROTEIN NARQ"/>
    <property type="match status" value="1"/>
</dbReference>
<feature type="transmembrane region" description="Helical" evidence="9">
    <location>
        <begin position="71"/>
        <end position="103"/>
    </location>
</feature>
<name>A0A367Y6T1_9MICO</name>
<dbReference type="Gene3D" id="1.20.5.1930">
    <property type="match status" value="1"/>
</dbReference>
<sequence length="393" mass="41690">MTLAPHRSATHLPDWAWDAICIAVVVLTLAFPDPGPMGPGPRNIDAFVSLTAFLPVVLTAAALPLRRRWPTIVTIGCLIVYAVTAFVGPASLGAGIAAVIAAYAMASRRLRRLSFTVGGLGALAVGILSVTVATFGVVELRVFQVAAAIAVATALGDSARSRREYLRAVEERAERAEATREAEAHRLVAEERLRIAQDLHDTVAHRISVISLNAGVASGALEKRPEKARASLATIREASRGVLSDIGELLRYLRDDNDAVEVPQPGLADLPELIASFEAAGLHVTLETTGDLSRVAGAIDRVAYRVVQEGLTNAHKHGRKHLATVKLKVREDSLDIDVTNPAYDDGAGLPGSGLGLVGMSERVAAVRGSVLSGREDNTFRLRARLPISKGSTR</sequence>
<keyword evidence="9" id="KW-0812">Transmembrane</keyword>
<dbReference type="InterPro" id="IPR011712">
    <property type="entry name" value="Sig_transdc_His_kin_sub3_dim/P"/>
</dbReference>
<evidence type="ECO:0000256" key="5">
    <source>
        <dbReference type="ARBA" id="ARBA00022741"/>
    </source>
</evidence>
<evidence type="ECO:0000259" key="11">
    <source>
        <dbReference type="Pfam" id="PF23539"/>
    </source>
</evidence>
<evidence type="ECO:0000256" key="9">
    <source>
        <dbReference type="SAM" id="Phobius"/>
    </source>
</evidence>
<dbReference type="InterPro" id="IPR050482">
    <property type="entry name" value="Sensor_HK_TwoCompSys"/>
</dbReference>
<dbReference type="GO" id="GO:0016020">
    <property type="term" value="C:membrane"/>
    <property type="evidence" value="ECO:0007669"/>
    <property type="project" value="InterPro"/>
</dbReference>
<comment type="caution">
    <text evidence="12">The sequence shown here is derived from an EMBL/GenBank/DDBJ whole genome shotgun (WGS) entry which is preliminary data.</text>
</comment>
<dbReference type="Pfam" id="PF07730">
    <property type="entry name" value="HisKA_3"/>
    <property type="match status" value="1"/>
</dbReference>
<keyword evidence="3" id="KW-0597">Phosphoprotein</keyword>
<comment type="catalytic activity">
    <reaction evidence="1">
        <text>ATP + protein L-histidine = ADP + protein N-phospho-L-histidine.</text>
        <dbReference type="EC" id="2.7.13.3"/>
    </reaction>
</comment>
<feature type="transmembrane region" description="Helical" evidence="9">
    <location>
        <begin position="44"/>
        <end position="65"/>
    </location>
</feature>
<evidence type="ECO:0000313" key="12">
    <source>
        <dbReference type="EMBL" id="RCK61566.1"/>
    </source>
</evidence>
<keyword evidence="6 12" id="KW-0418">Kinase</keyword>
<keyword evidence="4" id="KW-0808">Transferase</keyword>
<keyword evidence="7" id="KW-0067">ATP-binding</keyword>
<dbReference type="InterPro" id="IPR036890">
    <property type="entry name" value="HATPase_C_sf"/>
</dbReference>
<keyword evidence="13" id="KW-1185">Reference proteome</keyword>
<dbReference type="RefSeq" id="WP_114116671.1">
    <property type="nucleotide sequence ID" value="NZ_BMHU01000001.1"/>
</dbReference>
<organism evidence="12 13">
    <name type="scientific">Microbacterium sorbitolivorans</name>
    <dbReference type="NCBI Taxonomy" id="1867410"/>
    <lineage>
        <taxon>Bacteria</taxon>
        <taxon>Bacillati</taxon>
        <taxon>Actinomycetota</taxon>
        <taxon>Actinomycetes</taxon>
        <taxon>Micrococcales</taxon>
        <taxon>Microbacteriaceae</taxon>
        <taxon>Microbacterium</taxon>
    </lineage>
</organism>
<dbReference type="InterPro" id="IPR055558">
    <property type="entry name" value="DUF7134"/>
</dbReference>
<keyword evidence="5" id="KW-0547">Nucleotide-binding</keyword>
<dbReference type="Gene3D" id="3.30.565.10">
    <property type="entry name" value="Histidine kinase-like ATPase, C-terminal domain"/>
    <property type="match status" value="1"/>
</dbReference>
<dbReference type="AlphaFoldDB" id="A0A367Y6T1"/>
<feature type="domain" description="Signal transduction histidine kinase subgroup 3 dimerisation and phosphoacceptor" evidence="10">
    <location>
        <begin position="191"/>
        <end position="256"/>
    </location>
</feature>
<dbReference type="OrthoDB" id="227596at2"/>
<dbReference type="CDD" id="cd16917">
    <property type="entry name" value="HATPase_UhpB-NarQ-NarX-like"/>
    <property type="match status" value="1"/>
</dbReference>
<dbReference type="GO" id="GO:0000155">
    <property type="term" value="F:phosphorelay sensor kinase activity"/>
    <property type="evidence" value="ECO:0007669"/>
    <property type="project" value="InterPro"/>
</dbReference>
<dbReference type="GO" id="GO:0046983">
    <property type="term" value="F:protein dimerization activity"/>
    <property type="evidence" value="ECO:0007669"/>
    <property type="project" value="InterPro"/>
</dbReference>
<reference evidence="12 13" key="1">
    <citation type="submission" date="2018-07" db="EMBL/GenBank/DDBJ databases">
        <title>Microbacterium endoborsara sp. nov., a novel actinobacterium isolated from Borszczowia aralocaspica.</title>
        <authorList>
            <person name="An D."/>
        </authorList>
    </citation>
    <scope>NUCLEOTIDE SEQUENCE [LARGE SCALE GENOMIC DNA]</scope>
    <source>
        <strain evidence="12 13">C1.15228</strain>
    </source>
</reference>
<evidence type="ECO:0000256" key="3">
    <source>
        <dbReference type="ARBA" id="ARBA00022553"/>
    </source>
</evidence>
<evidence type="ECO:0000259" key="10">
    <source>
        <dbReference type="Pfam" id="PF07730"/>
    </source>
</evidence>